<feature type="domain" description="Phosphoribulokinase/uridine kinase" evidence="1">
    <location>
        <begin position="15"/>
        <end position="119"/>
    </location>
</feature>
<dbReference type="Proteomes" id="UP000235145">
    <property type="component" value="Unassembled WGS sequence"/>
</dbReference>
<dbReference type="SUPFAM" id="SSF52540">
    <property type="entry name" value="P-loop containing nucleoside triphosphate hydrolases"/>
    <property type="match status" value="1"/>
</dbReference>
<comment type="caution">
    <text evidence="2">The sequence shown here is derived from an EMBL/GenBank/DDBJ whole genome shotgun (WGS) entry which is preliminary data.</text>
</comment>
<sequence>MIKELLLSIKQDTSSIHTKTLQKDSFYRSLSDEHSTNAQDYNFDHPDSFNTELLLSCMETLKKGQLANISDYDYMIHKSSGSIRMVNPSEVIILEVIIVLHDSKVGDMMNIKIFVDSNSLLIIIYSR</sequence>
<gene>
    <name evidence="2" type="ORF">LSAT_V11C400196680</name>
</gene>
<dbReference type="InterPro" id="IPR006083">
    <property type="entry name" value="PRK/URK"/>
</dbReference>
<proteinExistence type="predicted"/>
<dbReference type="Gene3D" id="3.40.50.300">
    <property type="entry name" value="P-loop containing nucleotide triphosphate hydrolases"/>
    <property type="match status" value="1"/>
</dbReference>
<dbReference type="InterPro" id="IPR027417">
    <property type="entry name" value="P-loop_NTPase"/>
</dbReference>
<evidence type="ECO:0000313" key="2">
    <source>
        <dbReference type="EMBL" id="KAJ0212380.1"/>
    </source>
</evidence>
<evidence type="ECO:0000313" key="3">
    <source>
        <dbReference type="Proteomes" id="UP000235145"/>
    </source>
</evidence>
<dbReference type="PANTHER" id="PTHR10285">
    <property type="entry name" value="URIDINE KINASE"/>
    <property type="match status" value="1"/>
</dbReference>
<evidence type="ECO:0000259" key="1">
    <source>
        <dbReference type="Pfam" id="PF00485"/>
    </source>
</evidence>
<dbReference type="GO" id="GO:0005524">
    <property type="term" value="F:ATP binding"/>
    <property type="evidence" value="ECO:0007669"/>
    <property type="project" value="InterPro"/>
</dbReference>
<name>A0A9R1XF74_LACSA</name>
<dbReference type="Pfam" id="PF00485">
    <property type="entry name" value="PRK"/>
    <property type="match status" value="1"/>
</dbReference>
<reference evidence="2 3" key="1">
    <citation type="journal article" date="2017" name="Nat. Commun.">
        <title>Genome assembly with in vitro proximity ligation data and whole-genome triplication in lettuce.</title>
        <authorList>
            <person name="Reyes-Chin-Wo S."/>
            <person name="Wang Z."/>
            <person name="Yang X."/>
            <person name="Kozik A."/>
            <person name="Arikit S."/>
            <person name="Song C."/>
            <person name="Xia L."/>
            <person name="Froenicke L."/>
            <person name="Lavelle D.O."/>
            <person name="Truco M.J."/>
            <person name="Xia R."/>
            <person name="Zhu S."/>
            <person name="Xu C."/>
            <person name="Xu H."/>
            <person name="Xu X."/>
            <person name="Cox K."/>
            <person name="Korf I."/>
            <person name="Meyers B.C."/>
            <person name="Michelmore R.W."/>
        </authorList>
    </citation>
    <scope>NUCLEOTIDE SEQUENCE [LARGE SCALE GENOMIC DNA]</scope>
    <source>
        <strain evidence="3">cv. Salinas</strain>
        <tissue evidence="2">Seedlings</tissue>
    </source>
</reference>
<keyword evidence="3" id="KW-1185">Reference proteome</keyword>
<dbReference type="EMBL" id="NBSK02000004">
    <property type="protein sequence ID" value="KAJ0212380.1"/>
    <property type="molecule type" value="Genomic_DNA"/>
</dbReference>
<protein>
    <recommendedName>
        <fullName evidence="1">Phosphoribulokinase/uridine kinase domain-containing protein</fullName>
    </recommendedName>
</protein>
<dbReference type="AlphaFoldDB" id="A0A9R1XF74"/>
<organism evidence="2 3">
    <name type="scientific">Lactuca sativa</name>
    <name type="common">Garden lettuce</name>
    <dbReference type="NCBI Taxonomy" id="4236"/>
    <lineage>
        <taxon>Eukaryota</taxon>
        <taxon>Viridiplantae</taxon>
        <taxon>Streptophyta</taxon>
        <taxon>Embryophyta</taxon>
        <taxon>Tracheophyta</taxon>
        <taxon>Spermatophyta</taxon>
        <taxon>Magnoliopsida</taxon>
        <taxon>eudicotyledons</taxon>
        <taxon>Gunneridae</taxon>
        <taxon>Pentapetalae</taxon>
        <taxon>asterids</taxon>
        <taxon>campanulids</taxon>
        <taxon>Asterales</taxon>
        <taxon>Asteraceae</taxon>
        <taxon>Cichorioideae</taxon>
        <taxon>Cichorieae</taxon>
        <taxon>Lactucinae</taxon>
        <taxon>Lactuca</taxon>
    </lineage>
</organism>
<accession>A0A9R1XF74</accession>
<dbReference type="GO" id="GO:0016301">
    <property type="term" value="F:kinase activity"/>
    <property type="evidence" value="ECO:0007669"/>
    <property type="project" value="InterPro"/>
</dbReference>